<dbReference type="OrthoDB" id="2544694at2759"/>
<evidence type="ECO:0000256" key="6">
    <source>
        <dbReference type="SAM" id="Phobius"/>
    </source>
</evidence>
<feature type="transmembrane region" description="Helical" evidence="6">
    <location>
        <begin position="196"/>
        <end position="215"/>
    </location>
</feature>
<dbReference type="GO" id="GO:0005351">
    <property type="term" value="F:carbohydrate:proton symporter activity"/>
    <property type="evidence" value="ECO:0007669"/>
    <property type="project" value="TreeGrafter"/>
</dbReference>
<dbReference type="EMBL" id="BLZA01000040">
    <property type="protein sequence ID" value="GHJ89174.1"/>
    <property type="molecule type" value="Genomic_DNA"/>
</dbReference>
<keyword evidence="5 6" id="KW-0472">Membrane</keyword>
<feature type="transmembrane region" description="Helical" evidence="6">
    <location>
        <begin position="165"/>
        <end position="184"/>
    </location>
</feature>
<evidence type="ECO:0000256" key="4">
    <source>
        <dbReference type="ARBA" id="ARBA00022989"/>
    </source>
</evidence>
<evidence type="ECO:0000313" key="8">
    <source>
        <dbReference type="EMBL" id="GHJ89174.1"/>
    </source>
</evidence>
<feature type="transmembrane region" description="Helical" evidence="6">
    <location>
        <begin position="478"/>
        <end position="497"/>
    </location>
</feature>
<dbReference type="InterPro" id="IPR050360">
    <property type="entry name" value="MFS_Sugar_Transporters"/>
</dbReference>
<evidence type="ECO:0000313" key="9">
    <source>
        <dbReference type="Proteomes" id="UP000620104"/>
    </source>
</evidence>
<dbReference type="PANTHER" id="PTHR48022:SF68">
    <property type="entry name" value="MAJOR FACILITATOR SUPERFAMILY (MFS) PROFILE DOMAIN-CONTAINING PROTEIN-RELATED"/>
    <property type="match status" value="1"/>
</dbReference>
<evidence type="ECO:0000256" key="1">
    <source>
        <dbReference type="ARBA" id="ARBA00004141"/>
    </source>
</evidence>
<evidence type="ECO:0000256" key="3">
    <source>
        <dbReference type="ARBA" id="ARBA00022692"/>
    </source>
</evidence>
<name>A0A8H3TXZ4_9TREE</name>
<dbReference type="InterPro" id="IPR005828">
    <property type="entry name" value="MFS_sugar_transport-like"/>
</dbReference>
<dbReference type="InterPro" id="IPR020846">
    <property type="entry name" value="MFS_dom"/>
</dbReference>
<dbReference type="InterPro" id="IPR005829">
    <property type="entry name" value="Sugar_transporter_CS"/>
</dbReference>
<keyword evidence="9" id="KW-1185">Reference proteome</keyword>
<feature type="transmembrane region" description="Helical" evidence="6">
    <location>
        <begin position="326"/>
        <end position="347"/>
    </location>
</feature>
<feature type="transmembrane region" description="Helical" evidence="6">
    <location>
        <begin position="448"/>
        <end position="472"/>
    </location>
</feature>
<dbReference type="SUPFAM" id="SSF103473">
    <property type="entry name" value="MFS general substrate transporter"/>
    <property type="match status" value="1"/>
</dbReference>
<evidence type="ECO:0000259" key="7">
    <source>
        <dbReference type="PROSITE" id="PS50850"/>
    </source>
</evidence>
<feature type="transmembrane region" description="Helical" evidence="6">
    <location>
        <begin position="235"/>
        <end position="256"/>
    </location>
</feature>
<feature type="transmembrane region" description="Helical" evidence="6">
    <location>
        <begin position="353"/>
        <end position="372"/>
    </location>
</feature>
<feature type="transmembrane region" description="Helical" evidence="6">
    <location>
        <begin position="384"/>
        <end position="402"/>
    </location>
</feature>
<organism evidence="8 9">
    <name type="scientific">Naganishia liquefaciens</name>
    <dbReference type="NCBI Taxonomy" id="104408"/>
    <lineage>
        <taxon>Eukaryota</taxon>
        <taxon>Fungi</taxon>
        <taxon>Dikarya</taxon>
        <taxon>Basidiomycota</taxon>
        <taxon>Agaricomycotina</taxon>
        <taxon>Tremellomycetes</taxon>
        <taxon>Filobasidiales</taxon>
        <taxon>Filobasidiaceae</taxon>
        <taxon>Naganishia</taxon>
    </lineage>
</organism>
<dbReference type="GO" id="GO:0016020">
    <property type="term" value="C:membrane"/>
    <property type="evidence" value="ECO:0007669"/>
    <property type="project" value="UniProtKB-SubCell"/>
</dbReference>
<dbReference type="AlphaFoldDB" id="A0A8H3TXZ4"/>
<sequence length="543" mass="59886">MSQHRHDQITMACDPTDDLDEKKVEDFGIEDIGQENSHLQLKSDLDALPIAKSAWIFRKTVLICAIAGFCAATDGYQNTLSASIVANAGFKKQFGDLVKGKYVIPAPHVSTWGGLFSAGQVVGQFSIQWIADWFGRKMAMYGFLLLLLLSVIVESVSSIWWHWTIAKFIAGVGIGAVQATLPVYINEHAPTTLRGLLVVAYSLWFTAGGLFGAVALKARAKTHPEDYKNMICTQFGMIGLSAIAFFFLPESPWWLVSKGRNVQAKKILTMKFSNVPQYNVDTELSIIEATIEDQRAFDKLSKSEGSFAMLKGLNLKRFLIGSFPKVLQQFVGLSIFSSYSSYFFQLAGNKDPFLVTVILSCCSLLAVICDALLVEKIGRRRMTLFGFTGACFGILLMGIIGTQDYKNARLGAVLVVSGVIANFCNTFQSSTSYAYLTECPEQRFKARATGWGLAFCNLFAICFNFVVPIMIAKWAVNAVWLFVCLGVPGTVLAYFIMPETAQRSAAEIQEMFVERVSLRKWRGHVTQVQKDLAAINGTSEATA</sequence>
<dbReference type="PANTHER" id="PTHR48022">
    <property type="entry name" value="PLASTIDIC GLUCOSE TRANSPORTER 4"/>
    <property type="match status" value="1"/>
</dbReference>
<evidence type="ECO:0000256" key="2">
    <source>
        <dbReference type="ARBA" id="ARBA00010992"/>
    </source>
</evidence>
<comment type="caution">
    <text evidence="8">The sequence shown here is derived from an EMBL/GenBank/DDBJ whole genome shotgun (WGS) entry which is preliminary data.</text>
</comment>
<keyword evidence="3 6" id="KW-0812">Transmembrane</keyword>
<dbReference type="Proteomes" id="UP000620104">
    <property type="component" value="Unassembled WGS sequence"/>
</dbReference>
<protein>
    <recommendedName>
        <fullName evidence="7">Major facilitator superfamily (MFS) profile domain-containing protein</fullName>
    </recommendedName>
</protein>
<dbReference type="InterPro" id="IPR036259">
    <property type="entry name" value="MFS_trans_sf"/>
</dbReference>
<dbReference type="Pfam" id="PF00083">
    <property type="entry name" value="Sugar_tr"/>
    <property type="match status" value="1"/>
</dbReference>
<comment type="subcellular location">
    <subcellularLocation>
        <location evidence="1">Membrane</location>
        <topology evidence="1">Multi-pass membrane protein</topology>
    </subcellularLocation>
</comment>
<reference evidence="8" key="1">
    <citation type="submission" date="2020-07" db="EMBL/GenBank/DDBJ databases">
        <title>Draft Genome Sequence of a Deep-Sea Yeast, Naganishia (Cryptococcus) liquefaciens strain N6.</title>
        <authorList>
            <person name="Han Y.W."/>
            <person name="Kajitani R."/>
            <person name="Morimoto H."/>
            <person name="Parhat M."/>
            <person name="Tsubouchi H."/>
            <person name="Bakenova O."/>
            <person name="Ogata M."/>
            <person name="Argunhan B."/>
            <person name="Aoki R."/>
            <person name="Kajiwara S."/>
            <person name="Itoh T."/>
            <person name="Iwasaki H."/>
        </authorList>
    </citation>
    <scope>NUCLEOTIDE SEQUENCE</scope>
    <source>
        <strain evidence="8">N6</strain>
    </source>
</reference>
<evidence type="ECO:0000256" key="5">
    <source>
        <dbReference type="ARBA" id="ARBA00023136"/>
    </source>
</evidence>
<proteinExistence type="inferred from homology"/>
<dbReference type="PROSITE" id="PS00217">
    <property type="entry name" value="SUGAR_TRANSPORT_2"/>
    <property type="match status" value="1"/>
</dbReference>
<feature type="domain" description="Major facilitator superfamily (MFS) profile" evidence="7">
    <location>
        <begin position="60"/>
        <end position="501"/>
    </location>
</feature>
<comment type="similarity">
    <text evidence="2">Belongs to the major facilitator superfamily. Sugar transporter (TC 2.A.1.1) family.</text>
</comment>
<keyword evidence="4 6" id="KW-1133">Transmembrane helix</keyword>
<feature type="transmembrane region" description="Helical" evidence="6">
    <location>
        <begin position="138"/>
        <end position="159"/>
    </location>
</feature>
<accession>A0A8H3TXZ4</accession>
<dbReference type="PROSITE" id="PS50850">
    <property type="entry name" value="MFS"/>
    <property type="match status" value="1"/>
</dbReference>
<feature type="transmembrane region" description="Helical" evidence="6">
    <location>
        <begin position="408"/>
        <end position="427"/>
    </location>
</feature>
<gene>
    <name evidence="8" type="ORF">NliqN6_5576</name>
</gene>
<dbReference type="Gene3D" id="1.20.1250.20">
    <property type="entry name" value="MFS general substrate transporter like domains"/>
    <property type="match status" value="1"/>
</dbReference>